<feature type="coiled-coil region" evidence="10">
    <location>
        <begin position="305"/>
        <end position="346"/>
    </location>
</feature>
<feature type="domain" description="SEP" evidence="12">
    <location>
        <begin position="466"/>
        <end position="530"/>
    </location>
</feature>
<dbReference type="InterPro" id="IPR036241">
    <property type="entry name" value="NSFL1C_SEP_dom_sf"/>
</dbReference>
<evidence type="ECO:0000256" key="9">
    <source>
        <dbReference type="ARBA" id="ARBA00081109"/>
    </source>
</evidence>
<evidence type="ECO:0000256" key="8">
    <source>
        <dbReference type="ARBA" id="ARBA00075811"/>
    </source>
</evidence>
<feature type="compositionally biased region" description="Polar residues" evidence="11">
    <location>
        <begin position="613"/>
        <end position="626"/>
    </location>
</feature>
<organism evidence="13 15">
    <name type="scientific">Synchytrium endobioticum</name>
    <dbReference type="NCBI Taxonomy" id="286115"/>
    <lineage>
        <taxon>Eukaryota</taxon>
        <taxon>Fungi</taxon>
        <taxon>Fungi incertae sedis</taxon>
        <taxon>Chytridiomycota</taxon>
        <taxon>Chytridiomycota incertae sedis</taxon>
        <taxon>Chytridiomycetes</taxon>
        <taxon>Synchytriales</taxon>
        <taxon>Synchytriaceae</taxon>
        <taxon>Synchytrium</taxon>
    </lineage>
</organism>
<dbReference type="GO" id="GO:0043161">
    <property type="term" value="P:proteasome-mediated ubiquitin-dependent protein catabolic process"/>
    <property type="evidence" value="ECO:0007669"/>
    <property type="project" value="TreeGrafter"/>
</dbReference>
<feature type="compositionally biased region" description="Polar residues" evidence="11">
    <location>
        <begin position="834"/>
        <end position="844"/>
    </location>
</feature>
<feature type="compositionally biased region" description="Pro residues" evidence="11">
    <location>
        <begin position="233"/>
        <end position="243"/>
    </location>
</feature>
<keyword evidence="2" id="KW-0963">Cytoplasm</keyword>
<comment type="function">
    <text evidence="5">May be involved in the reorganization of actin cytoskeleton mediated by RND1, RND2 and RND3. Promotes RHOA activation mediated by GNA12 and GNA13.</text>
</comment>
<dbReference type="Proteomes" id="UP000317494">
    <property type="component" value="Unassembled WGS sequence"/>
</dbReference>
<protein>
    <recommendedName>
        <fullName evidence="7">UBX domain-containing protein 11</fullName>
    </recommendedName>
    <alternativeName>
        <fullName evidence="9">Socius</fullName>
    </alternativeName>
    <alternativeName>
        <fullName evidence="8">UBX domain-containing protein 5</fullName>
    </alternativeName>
</protein>
<feature type="compositionally biased region" description="Low complexity" evidence="11">
    <location>
        <begin position="245"/>
        <end position="257"/>
    </location>
</feature>
<feature type="compositionally biased region" description="Basic and acidic residues" evidence="11">
    <location>
        <begin position="123"/>
        <end position="133"/>
    </location>
</feature>
<dbReference type="AlphaFoldDB" id="A0A507CQV9"/>
<dbReference type="Gene3D" id="3.10.20.90">
    <property type="entry name" value="Phosphatidylinositol 3-kinase Catalytic Subunit, Chain A, domain 1"/>
    <property type="match status" value="1"/>
</dbReference>
<feature type="region of interest" description="Disordered" evidence="11">
    <location>
        <begin position="392"/>
        <end position="417"/>
    </location>
</feature>
<accession>A0A507CQV9</accession>
<feature type="region of interest" description="Disordered" evidence="11">
    <location>
        <begin position="556"/>
        <end position="669"/>
    </location>
</feature>
<feature type="compositionally biased region" description="Low complexity" evidence="11">
    <location>
        <begin position="802"/>
        <end position="812"/>
    </location>
</feature>
<comment type="subcellular location">
    <subcellularLocation>
        <location evidence="1">Cytoplasm</location>
        <location evidence="1">Cytoskeleton</location>
    </subcellularLocation>
</comment>
<feature type="compositionally biased region" description="Polar residues" evidence="11">
    <location>
        <begin position="181"/>
        <end position="202"/>
    </location>
</feature>
<dbReference type="PROSITE" id="PS51399">
    <property type="entry name" value="SEP"/>
    <property type="match status" value="1"/>
</dbReference>
<keyword evidence="3 10" id="KW-0175">Coiled coil</keyword>
<dbReference type="OrthoDB" id="25887at2759"/>
<keyword evidence="4" id="KW-0206">Cytoskeleton</keyword>
<dbReference type="GO" id="GO:0043130">
    <property type="term" value="F:ubiquitin binding"/>
    <property type="evidence" value="ECO:0007669"/>
    <property type="project" value="TreeGrafter"/>
</dbReference>
<dbReference type="SUPFAM" id="SSF54236">
    <property type="entry name" value="Ubiquitin-like"/>
    <property type="match status" value="1"/>
</dbReference>
<feature type="compositionally biased region" description="Low complexity" evidence="11">
    <location>
        <begin position="627"/>
        <end position="640"/>
    </location>
</feature>
<feature type="region of interest" description="Disordered" evidence="11">
    <location>
        <begin position="1"/>
        <end position="85"/>
    </location>
</feature>
<dbReference type="EMBL" id="QEAN01000268">
    <property type="protein sequence ID" value="TPX41524.1"/>
    <property type="molecule type" value="Genomic_DNA"/>
</dbReference>
<dbReference type="PANTHER" id="PTHR23333">
    <property type="entry name" value="UBX DOMAIN CONTAINING PROTEIN"/>
    <property type="match status" value="1"/>
</dbReference>
<gene>
    <name evidence="14" type="ORF">SeLEV6574_g02456</name>
    <name evidence="13" type="ORF">SeMB42_g05541</name>
</gene>
<evidence type="ECO:0000256" key="4">
    <source>
        <dbReference type="ARBA" id="ARBA00023212"/>
    </source>
</evidence>
<dbReference type="Proteomes" id="UP000320475">
    <property type="component" value="Unassembled WGS sequence"/>
</dbReference>
<dbReference type="PANTHER" id="PTHR23333:SF4">
    <property type="entry name" value="UBX DOMAIN-CONTAINING PROTEIN 11"/>
    <property type="match status" value="1"/>
</dbReference>
<evidence type="ECO:0000256" key="10">
    <source>
        <dbReference type="SAM" id="Coils"/>
    </source>
</evidence>
<comment type="subunit">
    <text evidence="6">Interacts with GNA12, GNA13, RND1, RND2 and RND3.</text>
</comment>
<dbReference type="Pfam" id="PF08059">
    <property type="entry name" value="SEP"/>
    <property type="match status" value="1"/>
</dbReference>
<feature type="compositionally biased region" description="Low complexity" evidence="11">
    <location>
        <begin position="397"/>
        <end position="417"/>
    </location>
</feature>
<sequence>MVPGLQDLQSAGGDGTGQVRRDQDRDRARDSRSGTGQRQNAGKLAPVPNETDTSESDDEHPSGSPPSHAYNPRRPGSPVKPTTAAAIMHKDPFLKDHRNTHERKDPNLQNATTSVPSVLRPRRFADHEHDHVKAIPSRTPVGDNDNDDAPILSAPSTSLPRRHDDATSTSTSISAPKPSLAGTSGKNETIPSTPNVPTTSRSDMLAARINNPTLRNSQSTLLPQRPGTEPLPRDPTPTKPIPCPASASAATTGKSGTLVAKKPSPAIPPDRLAKTDPSRMHTRQAHQHVSPSTTSNSQTGDLDLVTSMASRLNKLEAEIRLLKRDIQTKNSTITKLEQEIQLHQQTTRHHDEHAAKVEFLEIKCRTLASQVDEMESFLARYDMIWENGTSHGGSLGPSRQSSRPVSAASSLHSSGSRHSLLGTPITAFPYEIDRIRSRIAELNIVAGEGVAYVHSSGRSAASLKTLAPLPLSIYRNGLALRSGPFRPFTDKSTKMFMRDLLDGYFPFELKDQFPDGVPFDLRDYHTTFFDDTPKYVPFSGTGHVVGYSNDDWLSGASRPTSAVGGKQQKQPQPLQGVLKNPSRPGSAMRFNTGLEEEGHGGSSLSGPNPSVADGSQYSWLDQNGQDSTRPSTSSLSNLLSTERHARFRENTPEMPSTSPLHLASLDDSPLKKQSKQSFLQKLPRYVVKHGRIVDVRHGIDSLLDGRPTSASSLSTVNIPSAATNSTSPCRQNTGLKLNIDAVTPARHMDTSNKRTILIPTTVDMADRHTARRLNLALAPHPPSTSKSSVSHNGSPPAPLAPPSASSSRPASPTRKSLLGLPTSPSPTSHERKSSASIPSHPTSYEQVTTLKIHAPDDTTEYMVRMYGKQTLKELKSVLDEHVLPVYGEYTLKTSFPIKGKHDVNMTMEECGLVPNAKLYIRRIHGTK</sequence>
<evidence type="ECO:0000313" key="16">
    <source>
        <dbReference type="Proteomes" id="UP000320475"/>
    </source>
</evidence>
<comment type="caution">
    <text evidence="13">The sequence shown here is derived from an EMBL/GenBank/DDBJ whole genome shotgun (WGS) entry which is preliminary data.</text>
</comment>
<dbReference type="EMBL" id="QEAM01000069">
    <property type="protein sequence ID" value="TPX47759.1"/>
    <property type="molecule type" value="Genomic_DNA"/>
</dbReference>
<evidence type="ECO:0000256" key="6">
    <source>
        <dbReference type="ARBA" id="ARBA00062345"/>
    </source>
</evidence>
<feature type="compositionally biased region" description="Basic and acidic residues" evidence="11">
    <location>
        <begin position="97"/>
        <end position="106"/>
    </location>
</feature>
<feature type="compositionally biased region" description="Polar residues" evidence="11">
    <location>
        <begin position="287"/>
        <end position="300"/>
    </location>
</feature>
<evidence type="ECO:0000313" key="13">
    <source>
        <dbReference type="EMBL" id="TPX41524.1"/>
    </source>
</evidence>
<dbReference type="SUPFAM" id="SSF102848">
    <property type="entry name" value="NSFL1 (p97 ATPase) cofactor p47, SEP domain"/>
    <property type="match status" value="1"/>
</dbReference>
<feature type="region of interest" description="Disordered" evidence="11">
    <location>
        <begin position="777"/>
        <end position="844"/>
    </location>
</feature>
<dbReference type="VEuPathDB" id="FungiDB:SeMB42_g05541"/>
<dbReference type="FunFam" id="3.30.420.210:FF:000003">
    <property type="entry name" value="UBX domain protein 11"/>
    <property type="match status" value="1"/>
</dbReference>
<evidence type="ECO:0000256" key="2">
    <source>
        <dbReference type="ARBA" id="ARBA00022490"/>
    </source>
</evidence>
<name>A0A507CQV9_9FUNG</name>
<dbReference type="Gene3D" id="3.30.420.210">
    <property type="entry name" value="SEP domain"/>
    <property type="match status" value="1"/>
</dbReference>
<feature type="compositionally biased region" description="Basic and acidic residues" evidence="11">
    <location>
        <begin position="641"/>
        <end position="651"/>
    </location>
</feature>
<feature type="region of interest" description="Disordered" evidence="11">
    <location>
        <begin position="97"/>
        <end position="301"/>
    </location>
</feature>
<feature type="compositionally biased region" description="Polar residues" evidence="11">
    <location>
        <begin position="107"/>
        <end position="116"/>
    </location>
</feature>
<evidence type="ECO:0000256" key="3">
    <source>
        <dbReference type="ARBA" id="ARBA00023054"/>
    </source>
</evidence>
<feature type="compositionally biased region" description="Polar residues" evidence="11">
    <location>
        <begin position="783"/>
        <end position="793"/>
    </location>
</feature>
<reference evidence="15 16" key="1">
    <citation type="journal article" date="2019" name="Sci. Rep.">
        <title>Comparative genomics of chytrid fungi reveal insights into the obligate biotrophic and pathogenic lifestyle of Synchytrium endobioticum.</title>
        <authorList>
            <person name="van de Vossenberg B.T.L.H."/>
            <person name="Warris S."/>
            <person name="Nguyen H.D.T."/>
            <person name="van Gent-Pelzer M.P.E."/>
            <person name="Joly D.L."/>
            <person name="van de Geest H.C."/>
            <person name="Bonants P.J.M."/>
            <person name="Smith D.S."/>
            <person name="Levesque C.A."/>
            <person name="van der Lee T.A.J."/>
        </authorList>
    </citation>
    <scope>NUCLEOTIDE SEQUENCE [LARGE SCALE GENOMIC DNA]</scope>
    <source>
        <strain evidence="14 16">LEV6574</strain>
        <strain evidence="13 15">MB42</strain>
    </source>
</reference>
<dbReference type="InterPro" id="IPR029071">
    <property type="entry name" value="Ubiquitin-like_domsf"/>
</dbReference>
<dbReference type="InterPro" id="IPR012989">
    <property type="entry name" value="SEP_domain"/>
</dbReference>
<evidence type="ECO:0000259" key="12">
    <source>
        <dbReference type="PROSITE" id="PS51399"/>
    </source>
</evidence>
<evidence type="ECO:0000256" key="7">
    <source>
        <dbReference type="ARBA" id="ARBA00073759"/>
    </source>
</evidence>
<feature type="compositionally biased region" description="Basic and acidic residues" evidence="11">
    <location>
        <begin position="19"/>
        <end position="32"/>
    </location>
</feature>
<proteinExistence type="predicted"/>
<dbReference type="STRING" id="286115.A0A507CQV9"/>
<evidence type="ECO:0000256" key="11">
    <source>
        <dbReference type="SAM" id="MobiDB-lite"/>
    </source>
</evidence>
<evidence type="ECO:0000256" key="5">
    <source>
        <dbReference type="ARBA" id="ARBA00059434"/>
    </source>
</evidence>
<keyword evidence="15" id="KW-1185">Reference proteome</keyword>
<feature type="compositionally biased region" description="Polar residues" evidence="11">
    <location>
        <begin position="210"/>
        <end position="222"/>
    </location>
</feature>
<evidence type="ECO:0000313" key="15">
    <source>
        <dbReference type="Proteomes" id="UP000317494"/>
    </source>
</evidence>
<feature type="compositionally biased region" description="Low complexity" evidence="11">
    <location>
        <begin position="563"/>
        <end position="579"/>
    </location>
</feature>
<dbReference type="GO" id="GO:0005856">
    <property type="term" value="C:cytoskeleton"/>
    <property type="evidence" value="ECO:0007669"/>
    <property type="project" value="UniProtKB-SubCell"/>
</dbReference>
<evidence type="ECO:0000313" key="14">
    <source>
        <dbReference type="EMBL" id="TPX47759.1"/>
    </source>
</evidence>
<evidence type="ECO:0000256" key="1">
    <source>
        <dbReference type="ARBA" id="ARBA00004245"/>
    </source>
</evidence>